<dbReference type="GO" id="GO:0015808">
    <property type="term" value="P:L-alanine transport"/>
    <property type="evidence" value="ECO:0007669"/>
    <property type="project" value="TreeGrafter"/>
</dbReference>
<feature type="domain" description="ABC transporter" evidence="4">
    <location>
        <begin position="8"/>
        <end position="255"/>
    </location>
</feature>
<evidence type="ECO:0000313" key="6">
    <source>
        <dbReference type="Proteomes" id="UP000709351"/>
    </source>
</evidence>
<dbReference type="PANTHER" id="PTHR45772">
    <property type="entry name" value="CONSERVED COMPONENT OF ABC TRANSPORTER FOR NATURAL AMINO ACIDS-RELATED"/>
    <property type="match status" value="1"/>
</dbReference>
<gene>
    <name evidence="5" type="ORF">HXM93_03510</name>
</gene>
<dbReference type="AlphaFoldDB" id="A0A930DRY8"/>
<dbReference type="Pfam" id="PF12399">
    <property type="entry name" value="BCA_ABC_TP_C"/>
    <property type="match status" value="1"/>
</dbReference>
<evidence type="ECO:0000259" key="4">
    <source>
        <dbReference type="PROSITE" id="PS50893"/>
    </source>
</evidence>
<keyword evidence="2" id="KW-0547">Nucleotide-binding</keyword>
<dbReference type="GO" id="GO:0005886">
    <property type="term" value="C:plasma membrane"/>
    <property type="evidence" value="ECO:0007669"/>
    <property type="project" value="TreeGrafter"/>
</dbReference>
<dbReference type="InterPro" id="IPR003593">
    <property type="entry name" value="AAA+_ATPase"/>
</dbReference>
<dbReference type="FunFam" id="3.40.50.300:FF:000421">
    <property type="entry name" value="Branched-chain amino acid ABC transporter ATP-binding protein"/>
    <property type="match status" value="1"/>
</dbReference>
<dbReference type="GO" id="GO:0015192">
    <property type="term" value="F:L-phenylalanine transmembrane transporter activity"/>
    <property type="evidence" value="ECO:0007669"/>
    <property type="project" value="TreeGrafter"/>
</dbReference>
<dbReference type="SMART" id="SM00382">
    <property type="entry name" value="AAA"/>
    <property type="match status" value="1"/>
</dbReference>
<dbReference type="CDD" id="cd03219">
    <property type="entry name" value="ABC_Mj1267_LivG_branched"/>
    <property type="match status" value="1"/>
</dbReference>
<evidence type="ECO:0000256" key="3">
    <source>
        <dbReference type="ARBA" id="ARBA00022840"/>
    </source>
</evidence>
<dbReference type="GO" id="GO:0005304">
    <property type="term" value="F:L-valine transmembrane transporter activity"/>
    <property type="evidence" value="ECO:0007669"/>
    <property type="project" value="TreeGrafter"/>
</dbReference>
<dbReference type="GO" id="GO:0042941">
    <property type="term" value="P:D-alanine transmembrane transport"/>
    <property type="evidence" value="ECO:0007669"/>
    <property type="project" value="TreeGrafter"/>
</dbReference>
<evidence type="ECO:0000256" key="2">
    <source>
        <dbReference type="ARBA" id="ARBA00022741"/>
    </source>
</evidence>
<dbReference type="EMBL" id="JABZRD010000174">
    <property type="protein sequence ID" value="MBF1283585.1"/>
    <property type="molecule type" value="Genomic_DNA"/>
</dbReference>
<dbReference type="GO" id="GO:0016887">
    <property type="term" value="F:ATP hydrolysis activity"/>
    <property type="evidence" value="ECO:0007669"/>
    <property type="project" value="InterPro"/>
</dbReference>
<proteinExistence type="predicted"/>
<keyword evidence="1" id="KW-0813">Transport</keyword>
<dbReference type="GO" id="GO:0005524">
    <property type="term" value="F:ATP binding"/>
    <property type="evidence" value="ECO:0007669"/>
    <property type="project" value="UniProtKB-KW"/>
</dbReference>
<dbReference type="InterPro" id="IPR003439">
    <property type="entry name" value="ABC_transporter-like_ATP-bd"/>
</dbReference>
<dbReference type="InterPro" id="IPR051120">
    <property type="entry name" value="ABC_AA/LPS_Transport"/>
</dbReference>
<dbReference type="SUPFAM" id="SSF52540">
    <property type="entry name" value="P-loop containing nucleoside triphosphate hydrolases"/>
    <property type="match status" value="1"/>
</dbReference>
<accession>A0A930DRY8</accession>
<dbReference type="Proteomes" id="UP000709351">
    <property type="component" value="Unassembled WGS sequence"/>
</dbReference>
<dbReference type="PANTHER" id="PTHR45772:SF7">
    <property type="entry name" value="AMINO ACID ABC TRANSPORTER ATP-BINDING PROTEIN"/>
    <property type="match status" value="1"/>
</dbReference>
<organism evidence="5 6">
    <name type="scientific">Oribacterium parvum</name>
    <dbReference type="NCBI Taxonomy" id="1501329"/>
    <lineage>
        <taxon>Bacteria</taxon>
        <taxon>Bacillati</taxon>
        <taxon>Bacillota</taxon>
        <taxon>Clostridia</taxon>
        <taxon>Lachnospirales</taxon>
        <taxon>Lachnospiraceae</taxon>
        <taxon>Oribacterium</taxon>
    </lineage>
</organism>
<dbReference type="PROSITE" id="PS50893">
    <property type="entry name" value="ABC_TRANSPORTER_2"/>
    <property type="match status" value="1"/>
</dbReference>
<dbReference type="GO" id="GO:0015188">
    <property type="term" value="F:L-isoleucine transmembrane transporter activity"/>
    <property type="evidence" value="ECO:0007669"/>
    <property type="project" value="TreeGrafter"/>
</dbReference>
<name>A0A930DRY8_9FIRM</name>
<dbReference type="GO" id="GO:1903806">
    <property type="term" value="P:L-isoleucine import across plasma membrane"/>
    <property type="evidence" value="ECO:0007669"/>
    <property type="project" value="TreeGrafter"/>
</dbReference>
<evidence type="ECO:0000313" key="5">
    <source>
        <dbReference type="EMBL" id="MBF1283585.1"/>
    </source>
</evidence>
<protein>
    <submittedName>
        <fullName evidence="5">ABC transporter ATP-binding protein</fullName>
    </submittedName>
</protein>
<dbReference type="InterPro" id="IPR027417">
    <property type="entry name" value="P-loop_NTPase"/>
</dbReference>
<dbReference type="Gene3D" id="3.40.50.300">
    <property type="entry name" value="P-loop containing nucleotide triphosphate hydrolases"/>
    <property type="match status" value="1"/>
</dbReference>
<comment type="caution">
    <text evidence="5">The sequence shown here is derived from an EMBL/GenBank/DDBJ whole genome shotgun (WGS) entry which is preliminary data.</text>
</comment>
<dbReference type="InterPro" id="IPR032823">
    <property type="entry name" value="BCA_ABC_TP_C"/>
</dbReference>
<evidence type="ECO:0000256" key="1">
    <source>
        <dbReference type="ARBA" id="ARBA00022448"/>
    </source>
</evidence>
<dbReference type="GO" id="GO:1903805">
    <property type="term" value="P:L-valine import across plasma membrane"/>
    <property type="evidence" value="ECO:0007669"/>
    <property type="project" value="TreeGrafter"/>
</dbReference>
<dbReference type="Pfam" id="PF00005">
    <property type="entry name" value="ABC_tran"/>
    <property type="match status" value="1"/>
</dbReference>
<dbReference type="RefSeq" id="WP_009538056.1">
    <property type="nucleotide sequence ID" value="NZ_CAUSUX010000001.1"/>
</dbReference>
<keyword evidence="3 5" id="KW-0067">ATP-binding</keyword>
<reference evidence="5" key="1">
    <citation type="submission" date="2020-04" db="EMBL/GenBank/DDBJ databases">
        <title>Deep metagenomics examines the oral microbiome during advanced dental caries in children, revealing novel taxa and co-occurrences with host molecules.</title>
        <authorList>
            <person name="Baker J.L."/>
            <person name="Morton J.T."/>
            <person name="Dinis M."/>
            <person name="Alvarez R."/>
            <person name="Tran N.C."/>
            <person name="Knight R."/>
            <person name="Edlund A."/>
        </authorList>
    </citation>
    <scope>NUCLEOTIDE SEQUENCE</scope>
    <source>
        <strain evidence="5">JCVI_24_bin.2</strain>
    </source>
</reference>
<sequence>MSTEEMLLEVKNLSKQFGGIKAVDNVNLQIRKGEIISVIGPNGAGKTTVFNLLTGIYKPDHGEIYFRGEAIHHLPPIEIVHRGIARTFQNIRLFHDMRVIENVLVGTHHRTKYTFLDSSLRTKRFRKEEDERVVQAIRLLQLLKLDHRRDEYAANLPYGDQRKVEIARAIATGAKLILLDEPAAGMNPQESLELMGFIRELRDMGYTILMIEHDMSVVMNISDRIYVIDHGKPIADGLPKEIANNKEVIEAYLGGLQNAENSGT</sequence>